<accession>A0A6M4MHT0</accession>
<dbReference type="Gene3D" id="2.60.40.420">
    <property type="entry name" value="Cupredoxins - blue copper proteins"/>
    <property type="match status" value="1"/>
</dbReference>
<evidence type="ECO:0000313" key="1">
    <source>
        <dbReference type="EMBL" id="QJR82478.1"/>
    </source>
</evidence>
<reference evidence="2" key="1">
    <citation type="submission" date="2014-12" db="EMBL/GenBank/DDBJ databases">
        <title>Complete genome sequence of a multi-drug resistant Klebsiella pneumoniae.</title>
        <authorList>
            <person name="Hua X."/>
            <person name="Chen Q."/>
            <person name="Li X."/>
            <person name="Feng Y."/>
            <person name="Ruan Z."/>
            <person name="Yu Y."/>
        </authorList>
    </citation>
    <scope>NUCLEOTIDE SEQUENCE [LARGE SCALE GENOMIC DNA]</scope>
    <source>
        <strain evidence="2">5.12</strain>
    </source>
</reference>
<dbReference type="RefSeq" id="WP_139316245.1">
    <property type="nucleotide sequence ID" value="NZ_CP052766.1"/>
</dbReference>
<sequence length="209" mass="23343">MILLSNPRMAVHAKLLLLVDQNNHPIEDVIVSVPRAAIIDRKEHLKIPNTVAIMDQQGKQFYPRVLTIDKGQSVLFPNSDNIRHHVYSFSAPKAFEIELYSGRNAPPVQFDIPGIVVIGCNIHDQMVGYIYVKDEEITWQSDASGQISVPDNVDEVSLWHPLLDETHNKRFAVKLRDTAVNEPQVVDLTLVEAPAVDSGTVFGKQKFGG</sequence>
<protein>
    <submittedName>
        <fullName evidence="1">Methylamine utilization protein</fullName>
    </submittedName>
</protein>
<reference evidence="1 2" key="2">
    <citation type="submission" date="2020-04" db="EMBL/GenBank/DDBJ databases">
        <title>Complete genome sequence of Alteromonas pelagimontana 5.12T.</title>
        <authorList>
            <person name="Sinha R.K."/>
            <person name="Krishnan K.P."/>
            <person name="Kurian J.P."/>
        </authorList>
    </citation>
    <scope>NUCLEOTIDE SEQUENCE [LARGE SCALE GENOMIC DNA]</scope>
    <source>
        <strain evidence="1 2">5.12</strain>
    </source>
</reference>
<proteinExistence type="predicted"/>
<dbReference type="SUPFAM" id="SSF49503">
    <property type="entry name" value="Cupredoxins"/>
    <property type="match status" value="1"/>
</dbReference>
<name>A0A6M4MHT0_9ALTE</name>
<dbReference type="InterPro" id="IPR008972">
    <property type="entry name" value="Cupredoxin"/>
</dbReference>
<dbReference type="Proteomes" id="UP000219285">
    <property type="component" value="Chromosome"/>
</dbReference>
<dbReference type="KEGG" id="apel:CA267_017810"/>
<dbReference type="EMBL" id="CP052766">
    <property type="protein sequence ID" value="QJR82478.1"/>
    <property type="molecule type" value="Genomic_DNA"/>
</dbReference>
<gene>
    <name evidence="1" type="ORF">CA267_017810</name>
</gene>
<keyword evidence="2" id="KW-1185">Reference proteome</keyword>
<evidence type="ECO:0000313" key="2">
    <source>
        <dbReference type="Proteomes" id="UP000219285"/>
    </source>
</evidence>
<dbReference type="OrthoDB" id="9772097at2"/>
<dbReference type="AlphaFoldDB" id="A0A6M4MHT0"/>
<organism evidence="1 2">
    <name type="scientific">Alteromonas pelagimontana</name>
    <dbReference type="NCBI Taxonomy" id="1858656"/>
    <lineage>
        <taxon>Bacteria</taxon>
        <taxon>Pseudomonadati</taxon>
        <taxon>Pseudomonadota</taxon>
        <taxon>Gammaproteobacteria</taxon>
        <taxon>Alteromonadales</taxon>
        <taxon>Alteromonadaceae</taxon>
        <taxon>Alteromonas/Salinimonas group</taxon>
        <taxon>Alteromonas</taxon>
    </lineage>
</organism>